<evidence type="ECO:0000256" key="2">
    <source>
        <dbReference type="SAM" id="Phobius"/>
    </source>
</evidence>
<feature type="transmembrane region" description="Helical" evidence="2">
    <location>
        <begin position="140"/>
        <end position="164"/>
    </location>
</feature>
<feature type="transmembrane region" description="Helical" evidence="2">
    <location>
        <begin position="253"/>
        <end position="271"/>
    </location>
</feature>
<feature type="transmembrane region" description="Helical" evidence="2">
    <location>
        <begin position="695"/>
        <end position="717"/>
    </location>
</feature>
<protein>
    <submittedName>
        <fullName evidence="3">Uncharacterized protein</fullName>
    </submittedName>
</protein>
<accession>A0AAD6IW70</accession>
<name>A0AAD6IW70_DREDA</name>
<gene>
    <name evidence="3" type="ORF">Dda_5440</name>
</gene>
<dbReference type="EMBL" id="JAQGDS010000006">
    <property type="protein sequence ID" value="KAJ6259799.1"/>
    <property type="molecule type" value="Genomic_DNA"/>
</dbReference>
<keyword evidence="2" id="KW-1133">Transmembrane helix</keyword>
<dbReference type="Proteomes" id="UP001221413">
    <property type="component" value="Unassembled WGS sequence"/>
</dbReference>
<keyword evidence="2" id="KW-0472">Membrane</keyword>
<keyword evidence="2" id="KW-0812">Transmembrane</keyword>
<organism evidence="3 4">
    <name type="scientific">Drechslerella dactyloides</name>
    <name type="common">Nematode-trapping fungus</name>
    <name type="synonym">Arthrobotrys dactyloides</name>
    <dbReference type="NCBI Taxonomy" id="74499"/>
    <lineage>
        <taxon>Eukaryota</taxon>
        <taxon>Fungi</taxon>
        <taxon>Dikarya</taxon>
        <taxon>Ascomycota</taxon>
        <taxon>Pezizomycotina</taxon>
        <taxon>Orbiliomycetes</taxon>
        <taxon>Orbiliales</taxon>
        <taxon>Orbiliaceae</taxon>
        <taxon>Drechslerella</taxon>
    </lineage>
</organism>
<evidence type="ECO:0000313" key="3">
    <source>
        <dbReference type="EMBL" id="KAJ6259799.1"/>
    </source>
</evidence>
<comment type="caution">
    <text evidence="3">The sequence shown here is derived from an EMBL/GenBank/DDBJ whole genome shotgun (WGS) entry which is preliminary data.</text>
</comment>
<dbReference type="AlphaFoldDB" id="A0AAD6IW70"/>
<sequence length="796" mass="86569">MRPLPSFGFDKVGFKFIRSLQTIPTRKKRQADVNTEYTGANVDDDKTSGFVPETTVDRLARRLAGFGGGSKRDRSSDTLVSRGSRSSSMKRKEERMDRATEDAELISDDGQPRVLNDGDGDDPRAPAVNELAKVSKFSGIGVMIISLSIFSTLLSILFFMIAVLKPRYRNYIHATGNLAPTTASLLSAIFAKAIEISFVTVFTSFIGQALSKRALKKSSKGIAIADMLMKGWVYQPGSLLTTLPGLRYAGKTVLGAVCLFVVLCVTFYTTAADSLVSPKLRYGNWGDQSLRGIVSFTYANSTALASRCPAIISSALDGPMNGSDLPVSQSTCYKVHNSYQPLRDFTFYTDAWKNYRADASIPRAQLIRRPTGWTTVVNDRYYGAWLEVSDAEGATNVTLAMPHGGVVPSVRNVTLNDLVQPETQSDFGNIDVTASVVSPAINVLCYKLTDSTVRWFITNNASSNRNGTLDPHVQQIFNFDPDPSQTKSTAAPSRYLAPLFLAAPARFNIAIYASAGYDDPSMYALTTANTTSPTYSLCSLRSILTSRCSTNYVSANGGGNVTVDCTPDNPSALTRVLPSAKDTFQAQFKDISTELSYALSLNVQDAALSRILGIFATSTTPGFDPALPSVAEAFAILYSNAIVLSSVGAQFGTDELSNNYTGTAAYPITLPATETFRTRIRTVEYASGVSDGWQASFYVVLAGVMVLNLFCLVFFFVTRMMVFDVTDIENLFCVAYNSRPAYVGGKGRGRRRGESRGVEGEKEEEGFYGKGPRGRQFGTAFHVDVEDGKFLLHRRG</sequence>
<feature type="region of interest" description="Disordered" evidence="1">
    <location>
        <begin position="744"/>
        <end position="773"/>
    </location>
</feature>
<feature type="region of interest" description="Disordered" evidence="1">
    <location>
        <begin position="66"/>
        <end position="122"/>
    </location>
</feature>
<proteinExistence type="predicted"/>
<evidence type="ECO:0000256" key="1">
    <source>
        <dbReference type="SAM" id="MobiDB-lite"/>
    </source>
</evidence>
<feature type="compositionally biased region" description="Basic and acidic residues" evidence="1">
    <location>
        <begin position="90"/>
        <end position="101"/>
    </location>
</feature>
<evidence type="ECO:0000313" key="4">
    <source>
        <dbReference type="Proteomes" id="UP001221413"/>
    </source>
</evidence>
<reference evidence="3" key="1">
    <citation type="submission" date="2023-01" db="EMBL/GenBank/DDBJ databases">
        <title>The chitinases involved in constricting ring structure development in the nematode-trapping fungus Drechslerella dactyloides.</title>
        <authorList>
            <person name="Wang R."/>
            <person name="Zhang L."/>
            <person name="Tang P."/>
            <person name="Li S."/>
            <person name="Liang L."/>
        </authorList>
    </citation>
    <scope>NUCLEOTIDE SEQUENCE</scope>
    <source>
        <strain evidence="3">YMF1.00031</strain>
    </source>
</reference>
<keyword evidence="4" id="KW-1185">Reference proteome</keyword>